<dbReference type="Pfam" id="PF13936">
    <property type="entry name" value="HTH_38"/>
    <property type="match status" value="1"/>
</dbReference>
<comment type="caution">
    <text evidence="2">The sequence shown here is derived from an EMBL/GenBank/DDBJ whole genome shotgun (WGS) entry which is preliminary data.</text>
</comment>
<evidence type="ECO:0000259" key="1">
    <source>
        <dbReference type="Pfam" id="PF13936"/>
    </source>
</evidence>
<evidence type="ECO:0000313" key="3">
    <source>
        <dbReference type="Proteomes" id="UP001199206"/>
    </source>
</evidence>
<organism evidence="2 3">
    <name type="scientific">Xanthomonas cassavae CFBP 4642</name>
    <dbReference type="NCBI Taxonomy" id="1219375"/>
    <lineage>
        <taxon>Bacteria</taxon>
        <taxon>Pseudomonadati</taxon>
        <taxon>Pseudomonadota</taxon>
        <taxon>Gammaproteobacteria</taxon>
        <taxon>Lysobacterales</taxon>
        <taxon>Lysobacteraceae</taxon>
        <taxon>Xanthomonas</taxon>
    </lineage>
</organism>
<sequence>MGTQYRHLGSEERALLQIELGNGMSINSIARRLNRSASTLSREIRRQGEPVYAATSAASNYRLRRRACVRRRRLVERRPPKFE</sequence>
<dbReference type="EMBL" id="JAJGQJ010000115">
    <property type="protein sequence ID" value="MCC4622584.1"/>
    <property type="molecule type" value="Genomic_DNA"/>
</dbReference>
<dbReference type="PANTHER" id="PTHR10948:SF23">
    <property type="entry name" value="TRANSPOSASE INSI FOR INSERTION SEQUENCE ELEMENT IS30A-RELATED"/>
    <property type="match status" value="1"/>
</dbReference>
<keyword evidence="3" id="KW-1185">Reference proteome</keyword>
<feature type="domain" description="Transposase IS30-like HTH" evidence="1">
    <location>
        <begin position="5"/>
        <end position="46"/>
    </location>
</feature>
<dbReference type="Proteomes" id="UP001199206">
    <property type="component" value="Unassembled WGS sequence"/>
</dbReference>
<evidence type="ECO:0000313" key="2">
    <source>
        <dbReference type="EMBL" id="MCC4622584.1"/>
    </source>
</evidence>
<dbReference type="PANTHER" id="PTHR10948">
    <property type="entry name" value="TRANSPOSASE"/>
    <property type="match status" value="1"/>
</dbReference>
<dbReference type="Gene3D" id="1.10.10.60">
    <property type="entry name" value="Homeodomain-like"/>
    <property type="match status" value="1"/>
</dbReference>
<accession>A0ABS8HLN2</accession>
<proteinExistence type="predicted"/>
<name>A0ABS8HLN2_9XANT</name>
<protein>
    <submittedName>
        <fullName evidence="2">Helix-turn-helix domain-containing protein</fullName>
    </submittedName>
</protein>
<gene>
    <name evidence="2" type="ORF">LL965_22005</name>
</gene>
<dbReference type="InterPro" id="IPR025246">
    <property type="entry name" value="IS30-like_HTH"/>
</dbReference>
<dbReference type="InterPro" id="IPR051917">
    <property type="entry name" value="Transposase-Integrase"/>
</dbReference>
<reference evidence="2 3" key="1">
    <citation type="submission" date="2021-10" db="EMBL/GenBank/DDBJ databases">
        <title>Genome sequencing of Xanthomonas strains from NCPPB.</title>
        <authorList>
            <person name="Hussein R."/>
            <person name="Harrison J."/>
            <person name="Studholme D.J."/>
            <person name="Vicente J."/>
            <person name="Grant M."/>
        </authorList>
    </citation>
    <scope>NUCLEOTIDE SEQUENCE [LARGE SCALE GENOMIC DNA]</scope>
    <source>
        <strain evidence="2 3">NCPPB 101</strain>
    </source>
</reference>